<dbReference type="SMART" id="SM00220">
    <property type="entry name" value="S_TKc"/>
    <property type="match status" value="1"/>
</dbReference>
<dbReference type="InterPro" id="IPR045133">
    <property type="entry name" value="IRE1/2-like"/>
</dbReference>
<dbReference type="PROSITE" id="PS51392">
    <property type="entry name" value="KEN"/>
    <property type="match status" value="1"/>
</dbReference>
<dbReference type="GO" id="GO:0004521">
    <property type="term" value="F:RNA endonuclease activity"/>
    <property type="evidence" value="ECO:0007669"/>
    <property type="project" value="InterPro"/>
</dbReference>
<accession>A0A9P4RBS2</accession>
<evidence type="ECO:0000256" key="15">
    <source>
        <dbReference type="SAM" id="SignalP"/>
    </source>
</evidence>
<dbReference type="InterPro" id="IPR038357">
    <property type="entry name" value="KEN_sf"/>
</dbReference>
<evidence type="ECO:0000256" key="8">
    <source>
        <dbReference type="ARBA" id="ARBA00022777"/>
    </source>
</evidence>
<sequence length="1188" mass="133691">MPRRRPPGAGPGLFLTVLLVLPLIATAAQQQQPPQNAHRNSPREEAYAQSITSPEQQKPAQGVAHAPKHDAYTSLKDQNERAVATKVFSAPAGSAVRARPDGNAARSGGLSRPSARSLQDWSVEDFVLLATVDGHLHARDRYNGDEIWDLDMQKPMIETIYHTPNLSEGDGSPMTPPFMWIVEPKEDGELYILSPGRLHPDLQRLGMTIKQLADVLSPYGGEDSNSPYVYTAEKKTRMHIVDARTGRLKKTFRPGGSAQSDVDSCEPTTTAFFDMHERECTGYFNLGEIEYTVSIDRNVAPFDNVCTIKYFEWTPNHRDVDLRSQYVETRDNQYIYSRFDGHALAYNHNRPKKTMMQRPAFKQKLSSPVVRVFDVARPLNDEDLEPALALLPQPPLPAVLEEKDASVWLNTTEDGSWYAMSERHYPVVTDSAPDAPCYDPEWGRNVATWDGEDQFPGRDQLVGVHALKVGMGTDPYIRHDLPAIGPPATIHSPISNEDPVRELPQSMPPTIIDAPTPHRDHSFKVTVLTAFIIGLLVLFFMQGQHDTLSLFLKAVRSRLAKPKKLETTMLADQTAPDTQPEPESQPRAVEEPKASLTAPEDPICPPDAVEKAEVTNSEGPEERRVRFDLPNEEEPEMEPISRVTTADESSPAEDAEGADASLETEATISDGTTPNTPATSSKKKKTHRGRRGGGKKARKQKEEEEIDQAVQAAKEMGQTPVLHPDEVIVDGDDVQDVSNMKKIGKLTIDFDRCLGNGSGGTFVFEGKWKEKEVAVKRMLPQYFGLAEQEIKLLQESDLHPNVIRYFDDEKDENFLYIAVELCQSSLWDLYRDAHHDENPTDYQLRLANEINFDVPRALYQLALGLNHLHSLRIIHRDIKPQNILIAYPQKNSKGGPRLVISDFGLCKTLPDNVSTLIGTTGNAGTVGWKAPELITQPKDMERGSSTGHSRDSSSSTDPVAQGVKRAVDIFSLGCVFFYVLTNGSHPFDDEEGWIQMRELNIKKDLPNFTQLRLGDDSEEPIHLISWMVSNRAEDRPTALEVMNHPFFWSAEKRLTFLCDCSDHWEREVRDPPSEHLSILESFIPEVLDKKLNFLGKLDRNFVDSLGKQRKYTGDRMLDLLRALRNKKNHYEDMEENVKAKVGALPHGYLRYWTTKFPKLLMSCYESVKECGLEREPRFRPYFEAQNVN</sequence>
<dbReference type="CDD" id="cd09769">
    <property type="entry name" value="Luminal_IRE1"/>
    <property type="match status" value="1"/>
</dbReference>
<dbReference type="InterPro" id="IPR008271">
    <property type="entry name" value="Ser/Thr_kinase_AS"/>
</dbReference>
<comment type="caution">
    <text evidence="18">The sequence shown here is derived from an EMBL/GenBank/DDBJ whole genome shotgun (WGS) entry which is preliminary data.</text>
</comment>
<dbReference type="PANTHER" id="PTHR13954:SF6">
    <property type="entry name" value="NON-SPECIFIC SERINE_THREONINE PROTEIN KINASE"/>
    <property type="match status" value="1"/>
</dbReference>
<dbReference type="Pfam" id="PF06479">
    <property type="entry name" value="Ribonuc_2-5A"/>
    <property type="match status" value="1"/>
</dbReference>
<feature type="compositionally biased region" description="Basic and acidic residues" evidence="14">
    <location>
        <begin position="620"/>
        <end position="629"/>
    </location>
</feature>
<feature type="domain" description="KEN" evidence="17">
    <location>
        <begin position="1050"/>
        <end position="1184"/>
    </location>
</feature>
<keyword evidence="9" id="KW-0067">ATP-binding</keyword>
<evidence type="ECO:0000256" key="3">
    <source>
        <dbReference type="ARBA" id="ARBA00022527"/>
    </source>
</evidence>
<dbReference type="GO" id="GO:0004674">
    <property type="term" value="F:protein serine/threonine kinase activity"/>
    <property type="evidence" value="ECO:0007669"/>
    <property type="project" value="UniProtKB-KW"/>
</dbReference>
<dbReference type="CDD" id="cd10422">
    <property type="entry name" value="RNase_Ire1"/>
    <property type="match status" value="1"/>
</dbReference>
<gene>
    <name evidence="18" type="ORF">EJ04DRAFT_482542</name>
</gene>
<dbReference type="Proteomes" id="UP000799444">
    <property type="component" value="Unassembled WGS sequence"/>
</dbReference>
<evidence type="ECO:0000313" key="18">
    <source>
        <dbReference type="EMBL" id="KAF2740482.1"/>
    </source>
</evidence>
<feature type="chain" id="PRO_5040318821" description="non-specific serine/threonine protein kinase" evidence="15">
    <location>
        <begin position="28"/>
        <end position="1188"/>
    </location>
</feature>
<dbReference type="SUPFAM" id="SSF56112">
    <property type="entry name" value="Protein kinase-like (PK-like)"/>
    <property type="match status" value="1"/>
</dbReference>
<dbReference type="AlphaFoldDB" id="A0A9P4RBS2"/>
<dbReference type="EMBL" id="ML996100">
    <property type="protein sequence ID" value="KAF2740482.1"/>
    <property type="molecule type" value="Genomic_DNA"/>
</dbReference>
<dbReference type="EC" id="2.7.11.1" evidence="2"/>
<evidence type="ECO:0000256" key="11">
    <source>
        <dbReference type="ARBA" id="ARBA00023136"/>
    </source>
</evidence>
<feature type="region of interest" description="Disordered" evidence="14">
    <location>
        <begin position="934"/>
        <end position="959"/>
    </location>
</feature>
<organism evidence="18 19">
    <name type="scientific">Polyplosphaeria fusca</name>
    <dbReference type="NCBI Taxonomy" id="682080"/>
    <lineage>
        <taxon>Eukaryota</taxon>
        <taxon>Fungi</taxon>
        <taxon>Dikarya</taxon>
        <taxon>Ascomycota</taxon>
        <taxon>Pezizomycotina</taxon>
        <taxon>Dothideomycetes</taxon>
        <taxon>Pleosporomycetidae</taxon>
        <taxon>Pleosporales</taxon>
        <taxon>Tetraplosphaeriaceae</taxon>
        <taxon>Polyplosphaeria</taxon>
    </lineage>
</organism>
<dbReference type="SMART" id="SM00564">
    <property type="entry name" value="PQQ"/>
    <property type="match status" value="2"/>
</dbReference>
<evidence type="ECO:0000259" key="16">
    <source>
        <dbReference type="PROSITE" id="PS50011"/>
    </source>
</evidence>
<comment type="subcellular location">
    <subcellularLocation>
        <location evidence="1">Membrane</location>
        <topology evidence="1">Single-pass membrane protein</topology>
    </subcellularLocation>
</comment>
<protein>
    <recommendedName>
        <fullName evidence="2">non-specific serine/threonine protein kinase</fullName>
        <ecNumber evidence="2">2.7.11.1</ecNumber>
    </recommendedName>
</protein>
<feature type="compositionally biased region" description="Polar residues" evidence="14">
    <location>
        <begin position="49"/>
        <end position="59"/>
    </location>
</feature>
<evidence type="ECO:0000256" key="5">
    <source>
        <dbReference type="ARBA" id="ARBA00022692"/>
    </source>
</evidence>
<evidence type="ECO:0000256" key="6">
    <source>
        <dbReference type="ARBA" id="ARBA00022729"/>
    </source>
</evidence>
<evidence type="ECO:0000256" key="9">
    <source>
        <dbReference type="ARBA" id="ARBA00022840"/>
    </source>
</evidence>
<dbReference type="GO" id="GO:0036498">
    <property type="term" value="P:IRE1-mediated unfolded protein response"/>
    <property type="evidence" value="ECO:0007669"/>
    <property type="project" value="TreeGrafter"/>
</dbReference>
<evidence type="ECO:0000256" key="1">
    <source>
        <dbReference type="ARBA" id="ARBA00004167"/>
    </source>
</evidence>
<dbReference type="FunFam" id="3.30.200.20:FF:000077">
    <property type="entry name" value="Putative Serine/threonine-protein kinase/endoribonuclease IRE1"/>
    <property type="match status" value="1"/>
</dbReference>
<keyword evidence="11" id="KW-0472">Membrane</keyword>
<feature type="region of interest" description="Disordered" evidence="14">
    <location>
        <begin position="566"/>
        <end position="706"/>
    </location>
</feature>
<dbReference type="InterPro" id="IPR000719">
    <property type="entry name" value="Prot_kinase_dom"/>
</dbReference>
<dbReference type="SUPFAM" id="SSF50998">
    <property type="entry name" value="Quinoprotein alcohol dehydrogenase-like"/>
    <property type="match status" value="1"/>
</dbReference>
<dbReference type="Pfam" id="PF00069">
    <property type="entry name" value="Pkinase"/>
    <property type="match status" value="1"/>
</dbReference>
<dbReference type="OrthoDB" id="63989at2759"/>
<dbReference type="PROSITE" id="PS00108">
    <property type="entry name" value="PROTEIN_KINASE_ST"/>
    <property type="match status" value="1"/>
</dbReference>
<keyword evidence="4" id="KW-0808">Transferase</keyword>
<dbReference type="InterPro" id="IPR011047">
    <property type="entry name" value="Quinoprotein_ADH-like_sf"/>
</dbReference>
<keyword evidence="6 15" id="KW-0732">Signal</keyword>
<dbReference type="GO" id="GO:1990604">
    <property type="term" value="C:IRE1-TRAF2-ASK1 complex"/>
    <property type="evidence" value="ECO:0007669"/>
    <property type="project" value="TreeGrafter"/>
</dbReference>
<keyword evidence="3" id="KW-0723">Serine/threonine-protein kinase</keyword>
<evidence type="ECO:0000256" key="2">
    <source>
        <dbReference type="ARBA" id="ARBA00012513"/>
    </source>
</evidence>
<feature type="signal peptide" evidence="15">
    <location>
        <begin position="1"/>
        <end position="27"/>
    </location>
</feature>
<evidence type="ECO:0000259" key="17">
    <source>
        <dbReference type="PROSITE" id="PS51392"/>
    </source>
</evidence>
<dbReference type="GO" id="GO:0005524">
    <property type="term" value="F:ATP binding"/>
    <property type="evidence" value="ECO:0007669"/>
    <property type="project" value="UniProtKB-KW"/>
</dbReference>
<dbReference type="PROSITE" id="PS50011">
    <property type="entry name" value="PROTEIN_KINASE_DOM"/>
    <property type="match status" value="1"/>
</dbReference>
<dbReference type="PANTHER" id="PTHR13954">
    <property type="entry name" value="IRE1-RELATED"/>
    <property type="match status" value="1"/>
</dbReference>
<dbReference type="Gene3D" id="3.30.200.20">
    <property type="entry name" value="Phosphorylase Kinase, domain 1"/>
    <property type="match status" value="1"/>
</dbReference>
<evidence type="ECO:0000313" key="19">
    <source>
        <dbReference type="Proteomes" id="UP000799444"/>
    </source>
</evidence>
<evidence type="ECO:0000256" key="14">
    <source>
        <dbReference type="SAM" id="MobiDB-lite"/>
    </source>
</evidence>
<keyword evidence="8" id="KW-0418">Kinase</keyword>
<comment type="catalytic activity">
    <reaction evidence="12">
        <text>L-threonyl-[protein] + ATP = O-phospho-L-threonyl-[protein] + ADP + H(+)</text>
        <dbReference type="Rhea" id="RHEA:46608"/>
        <dbReference type="Rhea" id="RHEA-COMP:11060"/>
        <dbReference type="Rhea" id="RHEA-COMP:11605"/>
        <dbReference type="ChEBI" id="CHEBI:15378"/>
        <dbReference type="ChEBI" id="CHEBI:30013"/>
        <dbReference type="ChEBI" id="CHEBI:30616"/>
        <dbReference type="ChEBI" id="CHEBI:61977"/>
        <dbReference type="ChEBI" id="CHEBI:456216"/>
        <dbReference type="EC" id="2.7.11.1"/>
    </reaction>
    <physiologicalReaction direction="left-to-right" evidence="12">
        <dbReference type="Rhea" id="RHEA:46609"/>
    </physiologicalReaction>
</comment>
<keyword evidence="7" id="KW-0547">Nucleotide-binding</keyword>
<feature type="region of interest" description="Disordered" evidence="14">
    <location>
        <begin position="92"/>
        <end position="115"/>
    </location>
</feature>
<dbReference type="Gene3D" id="1.20.1440.180">
    <property type="entry name" value="KEN domain"/>
    <property type="match status" value="1"/>
</dbReference>
<keyword evidence="10" id="KW-1133">Transmembrane helix</keyword>
<feature type="compositionally biased region" description="Polar residues" evidence="14">
    <location>
        <begin position="664"/>
        <end position="680"/>
    </location>
</feature>
<dbReference type="GO" id="GO:0070059">
    <property type="term" value="P:intrinsic apoptotic signaling pathway in response to endoplasmic reticulum stress"/>
    <property type="evidence" value="ECO:0007669"/>
    <property type="project" value="TreeGrafter"/>
</dbReference>
<evidence type="ECO:0000256" key="7">
    <source>
        <dbReference type="ARBA" id="ARBA00022741"/>
    </source>
</evidence>
<feature type="compositionally biased region" description="Basic residues" evidence="14">
    <location>
        <begin position="681"/>
        <end position="699"/>
    </location>
</feature>
<feature type="compositionally biased region" description="Low complexity" evidence="14">
    <location>
        <begin position="943"/>
        <end position="957"/>
    </location>
</feature>
<name>A0A9P4RBS2_9PLEO</name>
<evidence type="ECO:0000256" key="4">
    <source>
        <dbReference type="ARBA" id="ARBA00022679"/>
    </source>
</evidence>
<evidence type="ECO:0000256" key="10">
    <source>
        <dbReference type="ARBA" id="ARBA00022989"/>
    </source>
</evidence>
<dbReference type="InterPro" id="IPR018391">
    <property type="entry name" value="PQQ_b-propeller_rpt"/>
</dbReference>
<comment type="catalytic activity">
    <reaction evidence="13">
        <text>L-seryl-[protein] + ATP = O-phospho-L-seryl-[protein] + ADP + H(+)</text>
        <dbReference type="Rhea" id="RHEA:17989"/>
        <dbReference type="Rhea" id="RHEA-COMP:9863"/>
        <dbReference type="Rhea" id="RHEA-COMP:11604"/>
        <dbReference type="ChEBI" id="CHEBI:15378"/>
        <dbReference type="ChEBI" id="CHEBI:29999"/>
        <dbReference type="ChEBI" id="CHEBI:30616"/>
        <dbReference type="ChEBI" id="CHEBI:83421"/>
        <dbReference type="ChEBI" id="CHEBI:456216"/>
        <dbReference type="EC" id="2.7.11.1"/>
    </reaction>
    <physiologicalReaction direction="left-to-right" evidence="13">
        <dbReference type="Rhea" id="RHEA:17990"/>
    </physiologicalReaction>
</comment>
<feature type="domain" description="Protein kinase" evidence="16">
    <location>
        <begin position="748"/>
        <end position="1047"/>
    </location>
</feature>
<dbReference type="InterPro" id="IPR011009">
    <property type="entry name" value="Kinase-like_dom_sf"/>
</dbReference>
<keyword evidence="19" id="KW-1185">Reference proteome</keyword>
<dbReference type="SMART" id="SM00580">
    <property type="entry name" value="PUG"/>
    <property type="match status" value="1"/>
</dbReference>
<evidence type="ECO:0000256" key="13">
    <source>
        <dbReference type="ARBA" id="ARBA00048977"/>
    </source>
</evidence>
<feature type="region of interest" description="Disordered" evidence="14">
    <location>
        <begin position="29"/>
        <end position="68"/>
    </location>
</feature>
<evidence type="ECO:0000256" key="12">
    <source>
        <dbReference type="ARBA" id="ARBA00048659"/>
    </source>
</evidence>
<dbReference type="InterPro" id="IPR010513">
    <property type="entry name" value="KEN_dom"/>
</dbReference>
<dbReference type="Gene3D" id="1.10.510.10">
    <property type="entry name" value="Transferase(Phosphotransferase) domain 1"/>
    <property type="match status" value="1"/>
</dbReference>
<proteinExistence type="predicted"/>
<reference evidence="18" key="1">
    <citation type="journal article" date="2020" name="Stud. Mycol.">
        <title>101 Dothideomycetes genomes: a test case for predicting lifestyles and emergence of pathogens.</title>
        <authorList>
            <person name="Haridas S."/>
            <person name="Albert R."/>
            <person name="Binder M."/>
            <person name="Bloem J."/>
            <person name="Labutti K."/>
            <person name="Salamov A."/>
            <person name="Andreopoulos B."/>
            <person name="Baker S."/>
            <person name="Barry K."/>
            <person name="Bills G."/>
            <person name="Bluhm B."/>
            <person name="Cannon C."/>
            <person name="Castanera R."/>
            <person name="Culley D."/>
            <person name="Daum C."/>
            <person name="Ezra D."/>
            <person name="Gonzalez J."/>
            <person name="Henrissat B."/>
            <person name="Kuo A."/>
            <person name="Liang C."/>
            <person name="Lipzen A."/>
            <person name="Lutzoni F."/>
            <person name="Magnuson J."/>
            <person name="Mondo S."/>
            <person name="Nolan M."/>
            <person name="Ohm R."/>
            <person name="Pangilinan J."/>
            <person name="Park H.-J."/>
            <person name="Ramirez L."/>
            <person name="Alfaro M."/>
            <person name="Sun H."/>
            <person name="Tritt A."/>
            <person name="Yoshinaga Y."/>
            <person name="Zwiers L.-H."/>
            <person name="Turgeon B."/>
            <person name="Goodwin S."/>
            <person name="Spatafora J."/>
            <person name="Crous P."/>
            <person name="Grigoriev I."/>
        </authorList>
    </citation>
    <scope>NUCLEOTIDE SEQUENCE</scope>
    <source>
        <strain evidence="18">CBS 125425</strain>
    </source>
</reference>
<dbReference type="GO" id="GO:0051082">
    <property type="term" value="F:unfolded protein binding"/>
    <property type="evidence" value="ECO:0007669"/>
    <property type="project" value="TreeGrafter"/>
</dbReference>
<keyword evidence="5" id="KW-0812">Transmembrane</keyword>
<dbReference type="GO" id="GO:0006397">
    <property type="term" value="P:mRNA processing"/>
    <property type="evidence" value="ECO:0007669"/>
    <property type="project" value="InterPro"/>
</dbReference>